<dbReference type="AlphaFoldDB" id="A0A1X0B1D7"/>
<protein>
    <submittedName>
        <fullName evidence="2">Phosphohydrolase</fullName>
    </submittedName>
</protein>
<comment type="caution">
    <text evidence="2">The sequence shown here is derived from an EMBL/GenBank/DDBJ whole genome shotgun (WGS) entry which is preliminary data.</text>
</comment>
<dbReference type="GO" id="GO:0016787">
    <property type="term" value="F:hydrolase activity"/>
    <property type="evidence" value="ECO:0007669"/>
    <property type="project" value="UniProtKB-KW"/>
</dbReference>
<sequence length="226" mass="24467">MTDDAPSAATWSFPDSEISTAALTLMLQISPEFIANHNQRSYVFARELAAAKGLRAGADYDDELVFLACILHDLGVTDYGKGTQRFEVDGADAAARFLRDHALPESDITTVWQSIALHTSLGLAHRFGADQAITHWGISVDVDGREKDFLADGFADRVHAAWPRHDLPYAMADLIAADIATTPSKGPPFTFPGHVAELLNGPVPSFFDVAAHNGWNDQPTAQTPQP</sequence>
<dbReference type="EMBL" id="MVHF01000011">
    <property type="protein sequence ID" value="ORA35666.1"/>
    <property type="molecule type" value="Genomic_DNA"/>
</dbReference>
<proteinExistence type="predicted"/>
<dbReference type="STRING" id="1927124.BST13_14070"/>
<dbReference type="SUPFAM" id="SSF109604">
    <property type="entry name" value="HD-domain/PDEase-like"/>
    <property type="match status" value="1"/>
</dbReference>
<dbReference type="Proteomes" id="UP000192448">
    <property type="component" value="Unassembled WGS sequence"/>
</dbReference>
<keyword evidence="2" id="KW-0378">Hydrolase</keyword>
<dbReference type="InterPro" id="IPR006674">
    <property type="entry name" value="HD_domain"/>
</dbReference>
<accession>A0A1X0B1D7</accession>
<keyword evidence="3" id="KW-1185">Reference proteome</keyword>
<organism evidence="2 3">
    <name type="scientific">Mycobacterium aquaticum</name>
    <dbReference type="NCBI Taxonomy" id="1927124"/>
    <lineage>
        <taxon>Bacteria</taxon>
        <taxon>Bacillati</taxon>
        <taxon>Actinomycetota</taxon>
        <taxon>Actinomycetes</taxon>
        <taxon>Mycobacteriales</taxon>
        <taxon>Mycobacteriaceae</taxon>
        <taxon>Mycobacterium</taxon>
    </lineage>
</organism>
<gene>
    <name evidence="2" type="ORF">BST13_14070</name>
</gene>
<dbReference type="Gene3D" id="1.10.3210.10">
    <property type="entry name" value="Hypothetical protein af1432"/>
    <property type="match status" value="1"/>
</dbReference>
<dbReference type="PANTHER" id="PTHR35569">
    <property type="entry name" value="CYANAMIDE HYDRATASE DDI2-RELATED"/>
    <property type="match status" value="1"/>
</dbReference>
<dbReference type="PANTHER" id="PTHR35569:SF1">
    <property type="entry name" value="CYANAMIDE HYDRATASE DDI2-RELATED"/>
    <property type="match status" value="1"/>
</dbReference>
<evidence type="ECO:0000313" key="2">
    <source>
        <dbReference type="EMBL" id="ORA35666.1"/>
    </source>
</evidence>
<feature type="domain" description="HD" evidence="1">
    <location>
        <begin position="36"/>
        <end position="121"/>
    </location>
</feature>
<dbReference type="RefSeq" id="WP_083164638.1">
    <property type="nucleotide sequence ID" value="NZ_MVHF01000011.1"/>
</dbReference>
<name>A0A1X0B1D7_9MYCO</name>
<evidence type="ECO:0000313" key="3">
    <source>
        <dbReference type="Proteomes" id="UP000192448"/>
    </source>
</evidence>
<evidence type="ECO:0000259" key="1">
    <source>
        <dbReference type="Pfam" id="PF01966"/>
    </source>
</evidence>
<dbReference type="OrthoDB" id="8478129at2"/>
<dbReference type="Pfam" id="PF01966">
    <property type="entry name" value="HD"/>
    <property type="match status" value="1"/>
</dbReference>
<reference evidence="2 3" key="1">
    <citation type="submission" date="2017-02" db="EMBL/GenBank/DDBJ databases">
        <title>The new phylogeny of genus Mycobacterium.</title>
        <authorList>
            <person name="Tortoli E."/>
            <person name="Trovato A."/>
            <person name="Cirillo D.M."/>
        </authorList>
    </citation>
    <scope>NUCLEOTIDE SEQUENCE [LARGE SCALE GENOMIC DNA]</scope>
    <source>
        <strain evidence="2 3">RW6</strain>
    </source>
</reference>